<evidence type="ECO:0000313" key="1">
    <source>
        <dbReference type="EMBL" id="CBY27576.1"/>
    </source>
</evidence>
<organism evidence="1 2">
    <name type="scientific">Yersinia enterocolitica subsp. palearctica serotype O:3 (strain DSM 13030 / CIP 106945 / Y11)</name>
    <dbReference type="NCBI Taxonomy" id="930944"/>
    <lineage>
        <taxon>Bacteria</taxon>
        <taxon>Pseudomonadati</taxon>
        <taxon>Pseudomonadota</taxon>
        <taxon>Gammaproteobacteria</taxon>
        <taxon>Enterobacterales</taxon>
        <taxon>Yersiniaceae</taxon>
        <taxon>Yersinia</taxon>
    </lineage>
</organism>
<dbReference type="AlphaFoldDB" id="A0A0H3NR87"/>
<reference evidence="1 2" key="1">
    <citation type="journal article" date="2011" name="J. Bacteriol.">
        <title>Complete genome sequence of Yersinia enterocolitica subsp. palearctica serogroup O:3.</title>
        <authorList>
            <person name="Batzilla J."/>
            <person name="Hoper D."/>
            <person name="Antonenka U."/>
            <person name="Heesemann J."/>
            <person name="Rakin A."/>
        </authorList>
    </citation>
    <scope>NUCLEOTIDE SEQUENCE [LARGE SCALE GENOMIC DNA]</scope>
    <source>
        <strain evidence="2">DSM 13030 / CIP 106945 / Y11</strain>
    </source>
</reference>
<name>A0A0H3NR87_YERE1</name>
<dbReference type="HOGENOM" id="CLU_3350569_0_0_6"/>
<proteinExistence type="predicted"/>
<dbReference type="KEGG" id="yey:Y11_06051"/>
<protein>
    <submittedName>
        <fullName evidence="1">Uncharacterized protein</fullName>
    </submittedName>
</protein>
<dbReference type="EMBL" id="FR729477">
    <property type="protein sequence ID" value="CBY27576.1"/>
    <property type="molecule type" value="Genomic_DNA"/>
</dbReference>
<accession>A0A0H3NR87</accession>
<gene>
    <name evidence="1" type="ordered locus">Y11_06051</name>
</gene>
<dbReference type="Proteomes" id="UP000008084">
    <property type="component" value="Chromosome"/>
</dbReference>
<evidence type="ECO:0000313" key="2">
    <source>
        <dbReference type="Proteomes" id="UP000008084"/>
    </source>
</evidence>
<sequence>MSFHQKLNIHRLSIASINNARSHRENGAVHWCIAELS</sequence>
<dbReference type="PATRIC" id="fig|930944.6.peg.603"/>